<dbReference type="Gene3D" id="2.30.30.100">
    <property type="match status" value="1"/>
</dbReference>
<reference evidence="2 3" key="1">
    <citation type="submission" date="2020-07" db="EMBL/GenBank/DDBJ databases">
        <title>The yeast mating-type switching endonuclease HO is a domesticated member of an unorthodox homing genetic element family.</title>
        <authorList>
            <person name="Coughlan A.Y."/>
            <person name="Lombardi L."/>
            <person name="Braun-Galleani S."/>
            <person name="Martos A.R."/>
            <person name="Galeote V."/>
            <person name="Bigey F."/>
            <person name="Dequin S."/>
            <person name="Byrne K.P."/>
            <person name="Wolfe K.H."/>
        </authorList>
    </citation>
    <scope>NUCLEOTIDE SEQUENCE [LARGE SCALE GENOMIC DNA]</scope>
    <source>
        <strain evidence="2 3">NRRL Y-6702</strain>
    </source>
</reference>
<sequence length="106" mass="12164">MSPLLKDYLNRRIIVVKTDGEAFYATLEGFDKNTNLLLFNSRNLNDEPICMAQVLRGSEIVLCGLVEDDSNLTLKLNSASNIKDTRNKVTNEYLIWEAVWKKQLKK</sequence>
<proteinExistence type="predicted"/>
<dbReference type="EMBL" id="CP058605">
    <property type="protein sequence ID" value="QLG71024.1"/>
    <property type="molecule type" value="Genomic_DNA"/>
</dbReference>
<dbReference type="RefSeq" id="XP_037142752.1">
    <property type="nucleotide sequence ID" value="XM_037286857.1"/>
</dbReference>
<organism evidence="2 3">
    <name type="scientific">Zygotorulaspora mrakii</name>
    <name type="common">Zygosaccharomyces mrakii</name>
    <dbReference type="NCBI Taxonomy" id="42260"/>
    <lineage>
        <taxon>Eukaryota</taxon>
        <taxon>Fungi</taxon>
        <taxon>Dikarya</taxon>
        <taxon>Ascomycota</taxon>
        <taxon>Saccharomycotina</taxon>
        <taxon>Saccharomycetes</taxon>
        <taxon>Saccharomycetales</taxon>
        <taxon>Saccharomycetaceae</taxon>
        <taxon>Zygotorulaspora</taxon>
    </lineage>
</organism>
<dbReference type="InterPro" id="IPR010920">
    <property type="entry name" value="LSM_dom_sf"/>
</dbReference>
<dbReference type="SMART" id="SM00651">
    <property type="entry name" value="Sm"/>
    <property type="match status" value="1"/>
</dbReference>
<dbReference type="PROSITE" id="PS52002">
    <property type="entry name" value="SM"/>
    <property type="match status" value="1"/>
</dbReference>
<evidence type="ECO:0000259" key="1">
    <source>
        <dbReference type="PROSITE" id="PS52002"/>
    </source>
</evidence>
<dbReference type="AlphaFoldDB" id="A0A7H9AY40"/>
<feature type="domain" description="Sm" evidence="1">
    <location>
        <begin position="1"/>
        <end position="69"/>
    </location>
</feature>
<dbReference type="Proteomes" id="UP000509704">
    <property type="component" value="Chromosome 2"/>
</dbReference>
<dbReference type="KEGG" id="zmk:HG535_0B00620"/>
<gene>
    <name evidence="2" type="ORF">HG535_0B00620</name>
</gene>
<dbReference type="GO" id="GO:0003723">
    <property type="term" value="F:RNA binding"/>
    <property type="evidence" value="ECO:0007669"/>
    <property type="project" value="InterPro"/>
</dbReference>
<evidence type="ECO:0000313" key="2">
    <source>
        <dbReference type="EMBL" id="QLG71024.1"/>
    </source>
</evidence>
<dbReference type="Pfam" id="PF01423">
    <property type="entry name" value="LSM"/>
    <property type="match status" value="1"/>
</dbReference>
<dbReference type="OrthoDB" id="422364at2759"/>
<accession>A0A7H9AY40</accession>
<evidence type="ECO:0000313" key="3">
    <source>
        <dbReference type="Proteomes" id="UP000509704"/>
    </source>
</evidence>
<dbReference type="SUPFAM" id="SSF50182">
    <property type="entry name" value="Sm-like ribonucleoproteins"/>
    <property type="match status" value="1"/>
</dbReference>
<dbReference type="GeneID" id="59234685"/>
<keyword evidence="3" id="KW-1185">Reference proteome</keyword>
<dbReference type="InterPro" id="IPR001163">
    <property type="entry name" value="Sm_dom_euk/arc"/>
</dbReference>
<dbReference type="InterPro" id="IPR047575">
    <property type="entry name" value="Sm"/>
</dbReference>
<dbReference type="GO" id="GO:0032991">
    <property type="term" value="C:protein-containing complex"/>
    <property type="evidence" value="ECO:0007669"/>
    <property type="project" value="UniProtKB-ARBA"/>
</dbReference>
<name>A0A7H9AY40_ZYGMR</name>
<protein>
    <recommendedName>
        <fullName evidence="1">Sm domain-containing protein</fullName>
    </recommendedName>
</protein>